<dbReference type="InterPro" id="IPR001347">
    <property type="entry name" value="SIS_dom"/>
</dbReference>
<dbReference type="GO" id="GO:1901135">
    <property type="term" value="P:carbohydrate derivative metabolic process"/>
    <property type="evidence" value="ECO:0007669"/>
    <property type="project" value="InterPro"/>
</dbReference>
<dbReference type="SUPFAM" id="SSF53697">
    <property type="entry name" value="SIS domain"/>
    <property type="match status" value="1"/>
</dbReference>
<dbReference type="EMBL" id="OCST01000002">
    <property type="protein sequence ID" value="SOE59360.1"/>
    <property type="molecule type" value="Genomic_DNA"/>
</dbReference>
<dbReference type="RefSeq" id="WP_097060080.1">
    <property type="nucleotide sequence ID" value="NZ_BMLC01000001.1"/>
</dbReference>
<keyword evidence="4" id="KW-1185">Reference proteome</keyword>
<dbReference type="Gene3D" id="3.40.50.10490">
    <property type="entry name" value="Glucose-6-phosphate isomerase like protein, domain 1"/>
    <property type="match status" value="1"/>
</dbReference>
<gene>
    <name evidence="3" type="ORF">SAMN06296378_0928</name>
</gene>
<dbReference type="GO" id="GO:0097367">
    <property type="term" value="F:carbohydrate derivative binding"/>
    <property type="evidence" value="ECO:0007669"/>
    <property type="project" value="InterPro"/>
</dbReference>
<comment type="similarity">
    <text evidence="1">Belongs to the SIS family. PHI subfamily.</text>
</comment>
<protein>
    <submittedName>
        <fullName evidence="3">6-phospho-3-hexuloisomerase</fullName>
    </submittedName>
</protein>
<proteinExistence type="inferred from homology"/>
<dbReference type="InterPro" id="IPR017552">
    <property type="entry name" value="PHI/rmpB"/>
</dbReference>
<name>A0A2C8Z6P4_9MICO</name>
<dbReference type="Pfam" id="PF01380">
    <property type="entry name" value="SIS"/>
    <property type="match status" value="1"/>
</dbReference>
<dbReference type="GO" id="GO:0016853">
    <property type="term" value="F:isomerase activity"/>
    <property type="evidence" value="ECO:0007669"/>
    <property type="project" value="UniProtKB-KW"/>
</dbReference>
<dbReference type="InterPro" id="IPR046348">
    <property type="entry name" value="SIS_dom_sf"/>
</dbReference>
<dbReference type="AlphaFoldDB" id="A0A2C8Z6P4"/>
<dbReference type="PROSITE" id="PS51464">
    <property type="entry name" value="SIS"/>
    <property type="match status" value="1"/>
</dbReference>
<sequence>MAVVNTFPVLDALNIIAREDATLVDALADLNPLSLERAVDELRQAKSIFVLGAGRSGLALRMTAMRLMHLGLTVHIVGEVTTPAIGREDLLLVASGSGTTEALVRSARTAIDVGATVITLTTATKSPLANISSVLIEVPAAEKLDRAATKSVQYAGSLFEQAVVTIGDAFFHSLWMRSGQSADDLWPRHANLE</sequence>
<evidence type="ECO:0000259" key="2">
    <source>
        <dbReference type="PROSITE" id="PS51464"/>
    </source>
</evidence>
<evidence type="ECO:0000313" key="3">
    <source>
        <dbReference type="EMBL" id="SOE59360.1"/>
    </source>
</evidence>
<reference evidence="3 4" key="1">
    <citation type="submission" date="2017-09" db="EMBL/GenBank/DDBJ databases">
        <authorList>
            <person name="Ehlers B."/>
            <person name="Leendertz F.H."/>
        </authorList>
    </citation>
    <scope>NUCLEOTIDE SEQUENCE [LARGE SCALE GENOMIC DNA]</scope>
    <source>
        <strain evidence="3 4">CGMCC 1.05381</strain>
    </source>
</reference>
<dbReference type="PANTHER" id="PTHR43443">
    <property type="entry name" value="3-HEXULOSE-6-PHOSPHATE ISOMERASE"/>
    <property type="match status" value="1"/>
</dbReference>
<organism evidence="3 4">
    <name type="scientific">Salinibacterium xinjiangense</name>
    <dbReference type="NCBI Taxonomy" id="386302"/>
    <lineage>
        <taxon>Bacteria</taxon>
        <taxon>Bacillati</taxon>
        <taxon>Actinomycetota</taxon>
        <taxon>Actinomycetes</taxon>
        <taxon>Micrococcales</taxon>
        <taxon>Microbacteriaceae</taxon>
        <taxon>Salinibacterium</taxon>
    </lineage>
</organism>
<evidence type="ECO:0000313" key="4">
    <source>
        <dbReference type="Proteomes" id="UP000219440"/>
    </source>
</evidence>
<feature type="domain" description="SIS" evidence="2">
    <location>
        <begin position="38"/>
        <end position="180"/>
    </location>
</feature>
<keyword evidence="3" id="KW-0413">Isomerase</keyword>
<evidence type="ECO:0000256" key="1">
    <source>
        <dbReference type="ARBA" id="ARBA00009235"/>
    </source>
</evidence>
<accession>A0A2C8Z6P4</accession>
<dbReference type="Proteomes" id="UP000219440">
    <property type="component" value="Unassembled WGS sequence"/>
</dbReference>
<dbReference type="CDD" id="cd05005">
    <property type="entry name" value="SIS_PHI"/>
    <property type="match status" value="1"/>
</dbReference>
<dbReference type="OrthoDB" id="9797832at2"/>
<dbReference type="NCBIfam" id="TIGR03127">
    <property type="entry name" value="RuMP_HxlB"/>
    <property type="match status" value="1"/>
</dbReference>
<dbReference type="PANTHER" id="PTHR43443:SF1">
    <property type="entry name" value="3-HEXULOSE-6-PHOSPHATE ISOMERASE"/>
    <property type="match status" value="1"/>
</dbReference>